<reference evidence="6 7" key="1">
    <citation type="submission" date="2024-10" db="EMBL/GenBank/DDBJ databases">
        <title>The Natural Products Discovery Center: Release of the First 8490 Sequenced Strains for Exploring Actinobacteria Biosynthetic Diversity.</title>
        <authorList>
            <person name="Kalkreuter E."/>
            <person name="Kautsar S.A."/>
            <person name="Yang D."/>
            <person name="Bader C.D."/>
            <person name="Teijaro C.N."/>
            <person name="Fluegel L."/>
            <person name="Davis C.M."/>
            <person name="Simpson J.R."/>
            <person name="Lauterbach L."/>
            <person name="Steele A.D."/>
            <person name="Gui C."/>
            <person name="Meng S."/>
            <person name="Li G."/>
            <person name="Viehrig K."/>
            <person name="Ye F."/>
            <person name="Su P."/>
            <person name="Kiefer A.F."/>
            <person name="Nichols A."/>
            <person name="Cepeda A.J."/>
            <person name="Yan W."/>
            <person name="Fan B."/>
            <person name="Jiang Y."/>
            <person name="Adhikari A."/>
            <person name="Zheng C.-J."/>
            <person name="Schuster L."/>
            <person name="Cowan T.M."/>
            <person name="Smanski M.J."/>
            <person name="Chevrette M.G."/>
            <person name="De Carvalho L.P.S."/>
            <person name="Shen B."/>
        </authorList>
    </citation>
    <scope>NUCLEOTIDE SEQUENCE [LARGE SCALE GENOMIC DNA]</scope>
    <source>
        <strain evidence="6 7">NPDC050545</strain>
    </source>
</reference>
<name>A0ABW7YM28_9ACTN</name>
<evidence type="ECO:0000259" key="5">
    <source>
        <dbReference type="PROSITE" id="PS50977"/>
    </source>
</evidence>
<evidence type="ECO:0000256" key="3">
    <source>
        <dbReference type="ARBA" id="ARBA00023163"/>
    </source>
</evidence>
<keyword evidence="2 4" id="KW-0238">DNA-binding</keyword>
<dbReference type="Gene3D" id="1.10.357.10">
    <property type="entry name" value="Tetracycline Repressor, domain 2"/>
    <property type="match status" value="1"/>
</dbReference>
<keyword evidence="1" id="KW-0805">Transcription regulation</keyword>
<dbReference type="Pfam" id="PF00440">
    <property type="entry name" value="TetR_N"/>
    <property type="match status" value="1"/>
</dbReference>
<dbReference type="EMBL" id="JBITGY010000001">
    <property type="protein sequence ID" value="MFI6496409.1"/>
    <property type="molecule type" value="Genomic_DNA"/>
</dbReference>
<feature type="DNA-binding region" description="H-T-H motif" evidence="4">
    <location>
        <begin position="35"/>
        <end position="54"/>
    </location>
</feature>
<dbReference type="RefSeq" id="WP_397078520.1">
    <property type="nucleotide sequence ID" value="NZ_JBITGY010000001.1"/>
</dbReference>
<dbReference type="PRINTS" id="PR00455">
    <property type="entry name" value="HTHTETR"/>
</dbReference>
<dbReference type="PROSITE" id="PS50977">
    <property type="entry name" value="HTH_TETR_2"/>
    <property type="match status" value="1"/>
</dbReference>
<accession>A0ABW7YM28</accession>
<proteinExistence type="predicted"/>
<dbReference type="SUPFAM" id="SSF48498">
    <property type="entry name" value="Tetracyclin repressor-like, C-terminal domain"/>
    <property type="match status" value="1"/>
</dbReference>
<evidence type="ECO:0000256" key="2">
    <source>
        <dbReference type="ARBA" id="ARBA00023125"/>
    </source>
</evidence>
<evidence type="ECO:0000256" key="1">
    <source>
        <dbReference type="ARBA" id="ARBA00023015"/>
    </source>
</evidence>
<evidence type="ECO:0000256" key="4">
    <source>
        <dbReference type="PROSITE-ProRule" id="PRU00335"/>
    </source>
</evidence>
<dbReference type="PANTHER" id="PTHR47506:SF1">
    <property type="entry name" value="HTH-TYPE TRANSCRIPTIONAL REGULATOR YJDC"/>
    <property type="match status" value="1"/>
</dbReference>
<evidence type="ECO:0000313" key="7">
    <source>
        <dbReference type="Proteomes" id="UP001612741"/>
    </source>
</evidence>
<keyword evidence="3" id="KW-0804">Transcription</keyword>
<dbReference type="InterPro" id="IPR001647">
    <property type="entry name" value="HTH_TetR"/>
</dbReference>
<gene>
    <name evidence="6" type="ORF">ACIBG2_03440</name>
</gene>
<feature type="domain" description="HTH tetR-type" evidence="5">
    <location>
        <begin position="12"/>
        <end position="72"/>
    </location>
</feature>
<comment type="caution">
    <text evidence="6">The sequence shown here is derived from an EMBL/GenBank/DDBJ whole genome shotgun (WGS) entry which is preliminary data.</text>
</comment>
<dbReference type="Proteomes" id="UP001612741">
    <property type="component" value="Unassembled WGS sequence"/>
</dbReference>
<dbReference type="SUPFAM" id="SSF46689">
    <property type="entry name" value="Homeodomain-like"/>
    <property type="match status" value="1"/>
</dbReference>
<dbReference type="InterPro" id="IPR036271">
    <property type="entry name" value="Tet_transcr_reg_TetR-rel_C_sf"/>
</dbReference>
<keyword evidence="7" id="KW-1185">Reference proteome</keyword>
<organism evidence="6 7">
    <name type="scientific">Nonomuraea typhae</name>
    <dbReference type="NCBI Taxonomy" id="2603600"/>
    <lineage>
        <taxon>Bacteria</taxon>
        <taxon>Bacillati</taxon>
        <taxon>Actinomycetota</taxon>
        <taxon>Actinomycetes</taxon>
        <taxon>Streptosporangiales</taxon>
        <taxon>Streptosporangiaceae</taxon>
        <taxon>Nonomuraea</taxon>
    </lineage>
</organism>
<evidence type="ECO:0000313" key="6">
    <source>
        <dbReference type="EMBL" id="MFI6496409.1"/>
    </source>
</evidence>
<dbReference type="InterPro" id="IPR009057">
    <property type="entry name" value="Homeodomain-like_sf"/>
</dbReference>
<dbReference type="PANTHER" id="PTHR47506">
    <property type="entry name" value="TRANSCRIPTIONAL REGULATORY PROTEIN"/>
    <property type="match status" value="1"/>
</dbReference>
<sequence>MPVARGSTLDPARTRAAILSTATGLLYERGLDGVGVAELCAATGASKETLYRHFGSKEGLISAVLEERSARITRWLQQAADSATTPSAKLEAVFDALVAWHDSPEFRGCAILNAAAQHHDAPTRAIAVRHLETRRALLREIAADAGAADPGTLATQLLVLISGATVTATHLAGRRPAEAARAAALALLGA</sequence>
<protein>
    <submittedName>
        <fullName evidence="6">TetR/AcrR family transcriptional regulator</fullName>
    </submittedName>
</protein>